<dbReference type="RefSeq" id="WP_182491302.1">
    <property type="nucleotide sequence ID" value="NZ_BAAAOV010000006.1"/>
</dbReference>
<dbReference type="Proteomes" id="UP000585905">
    <property type="component" value="Unassembled WGS sequence"/>
</dbReference>
<sequence>MHTPLTAHPDPLAAQLAAQASELRHRELVVIAVAEQVESVMALVRTTAHDDEWRGPAARAYARAVENRLSGLIDARRSLDTAGQALAWARTQAENRAATAAAGG</sequence>
<dbReference type="AlphaFoldDB" id="A0A839E7N3"/>
<accession>A0A839E7N3</accession>
<name>A0A839E7N3_9MICO</name>
<proteinExistence type="predicted"/>
<reference evidence="1 2" key="1">
    <citation type="submission" date="2020-07" db="EMBL/GenBank/DDBJ databases">
        <title>Sequencing the genomes of 1000 actinobacteria strains.</title>
        <authorList>
            <person name="Klenk H.-P."/>
        </authorList>
    </citation>
    <scope>NUCLEOTIDE SEQUENCE [LARGE SCALE GENOMIC DNA]</scope>
    <source>
        <strain evidence="1 2">DSM 19663</strain>
    </source>
</reference>
<gene>
    <name evidence="1" type="ORF">FHX53_002125</name>
</gene>
<comment type="caution">
    <text evidence="1">The sequence shown here is derived from an EMBL/GenBank/DDBJ whole genome shotgun (WGS) entry which is preliminary data.</text>
</comment>
<evidence type="ECO:0000313" key="1">
    <source>
        <dbReference type="EMBL" id="MBA8848521.1"/>
    </source>
</evidence>
<evidence type="ECO:0000313" key="2">
    <source>
        <dbReference type="Proteomes" id="UP000585905"/>
    </source>
</evidence>
<keyword evidence="2" id="KW-1185">Reference proteome</keyword>
<protein>
    <submittedName>
        <fullName evidence="1">PPE-repeat protein</fullName>
    </submittedName>
</protein>
<dbReference type="EMBL" id="JACGWX010000005">
    <property type="protein sequence ID" value="MBA8848521.1"/>
    <property type="molecule type" value="Genomic_DNA"/>
</dbReference>
<organism evidence="1 2">
    <name type="scientific">Microcella alkalica</name>
    <dbReference type="NCBI Taxonomy" id="355930"/>
    <lineage>
        <taxon>Bacteria</taxon>
        <taxon>Bacillati</taxon>
        <taxon>Actinomycetota</taxon>
        <taxon>Actinomycetes</taxon>
        <taxon>Micrococcales</taxon>
        <taxon>Microbacteriaceae</taxon>
        <taxon>Microcella</taxon>
    </lineage>
</organism>